<dbReference type="Proteomes" id="UP001291623">
    <property type="component" value="Unassembled WGS sequence"/>
</dbReference>
<accession>A0AAE1VC26</accession>
<keyword evidence="3" id="KW-1185">Reference proteome</keyword>
<feature type="region of interest" description="Disordered" evidence="1">
    <location>
        <begin position="1"/>
        <end position="53"/>
    </location>
</feature>
<reference evidence="2" key="1">
    <citation type="submission" date="2023-12" db="EMBL/GenBank/DDBJ databases">
        <title>Genome assembly of Anisodus tanguticus.</title>
        <authorList>
            <person name="Wang Y.-J."/>
        </authorList>
    </citation>
    <scope>NUCLEOTIDE SEQUENCE</scope>
    <source>
        <strain evidence="2">KB-2021</strain>
        <tissue evidence="2">Leaf</tissue>
    </source>
</reference>
<sequence>MEQPEIHKMVGRPKVKRTRENNEARKREGLQKKSRKGLKMTCGQCSATNHNKRRCPMLQRGAQTVQNVPASAPQASQDSEFVFMPNPSFNVCSSQQTSQQSSQPISEAAGPSKSKRKVNDKPDAPSKRSTKNNVAPSTAINQPVAPSTAINQPVAPSRVVVTEDDDEGELDDEDEQPILRPKVIFKAKTRLQLKKMQQQLTGSRRIGFKGDENRVSMPTNLPYQESWLGEVNHV</sequence>
<feature type="compositionally biased region" description="Low complexity" evidence="1">
    <location>
        <begin position="93"/>
        <end position="103"/>
    </location>
</feature>
<feature type="compositionally biased region" description="Polar residues" evidence="1">
    <location>
        <begin position="131"/>
        <end position="151"/>
    </location>
</feature>
<evidence type="ECO:0000313" key="3">
    <source>
        <dbReference type="Proteomes" id="UP001291623"/>
    </source>
</evidence>
<gene>
    <name evidence="2" type="ORF">RND71_015716</name>
</gene>
<comment type="caution">
    <text evidence="2">The sequence shown here is derived from an EMBL/GenBank/DDBJ whole genome shotgun (WGS) entry which is preliminary data.</text>
</comment>
<feature type="compositionally biased region" description="Basic and acidic residues" evidence="1">
    <location>
        <begin position="117"/>
        <end position="126"/>
    </location>
</feature>
<protein>
    <submittedName>
        <fullName evidence="2">Uncharacterized protein</fullName>
    </submittedName>
</protein>
<proteinExistence type="predicted"/>
<dbReference type="EMBL" id="JAVYJV010000008">
    <property type="protein sequence ID" value="KAK4364358.1"/>
    <property type="molecule type" value="Genomic_DNA"/>
</dbReference>
<organism evidence="2 3">
    <name type="scientific">Anisodus tanguticus</name>
    <dbReference type="NCBI Taxonomy" id="243964"/>
    <lineage>
        <taxon>Eukaryota</taxon>
        <taxon>Viridiplantae</taxon>
        <taxon>Streptophyta</taxon>
        <taxon>Embryophyta</taxon>
        <taxon>Tracheophyta</taxon>
        <taxon>Spermatophyta</taxon>
        <taxon>Magnoliopsida</taxon>
        <taxon>eudicotyledons</taxon>
        <taxon>Gunneridae</taxon>
        <taxon>Pentapetalae</taxon>
        <taxon>asterids</taxon>
        <taxon>lamiids</taxon>
        <taxon>Solanales</taxon>
        <taxon>Solanaceae</taxon>
        <taxon>Solanoideae</taxon>
        <taxon>Hyoscyameae</taxon>
        <taxon>Anisodus</taxon>
    </lineage>
</organism>
<dbReference type="AlphaFoldDB" id="A0AAE1VC26"/>
<name>A0AAE1VC26_9SOLA</name>
<evidence type="ECO:0000256" key="1">
    <source>
        <dbReference type="SAM" id="MobiDB-lite"/>
    </source>
</evidence>
<feature type="region of interest" description="Disordered" evidence="1">
    <location>
        <begin position="82"/>
        <end position="157"/>
    </location>
</feature>
<feature type="compositionally biased region" description="Basic and acidic residues" evidence="1">
    <location>
        <begin position="18"/>
        <end position="31"/>
    </location>
</feature>
<evidence type="ECO:0000313" key="2">
    <source>
        <dbReference type="EMBL" id="KAK4364358.1"/>
    </source>
</evidence>